<dbReference type="Proteomes" id="UP001207468">
    <property type="component" value="Unassembled WGS sequence"/>
</dbReference>
<dbReference type="EMBL" id="JAGFNK010000205">
    <property type="protein sequence ID" value="KAI9458823.1"/>
    <property type="molecule type" value="Genomic_DNA"/>
</dbReference>
<evidence type="ECO:0000313" key="1">
    <source>
        <dbReference type="EMBL" id="KAI9458823.1"/>
    </source>
</evidence>
<name>A0ACC0U2Z2_9AGAM</name>
<keyword evidence="2" id="KW-1185">Reference proteome</keyword>
<proteinExistence type="predicted"/>
<organism evidence="1 2">
    <name type="scientific">Russula earlei</name>
    <dbReference type="NCBI Taxonomy" id="71964"/>
    <lineage>
        <taxon>Eukaryota</taxon>
        <taxon>Fungi</taxon>
        <taxon>Dikarya</taxon>
        <taxon>Basidiomycota</taxon>
        <taxon>Agaricomycotina</taxon>
        <taxon>Agaricomycetes</taxon>
        <taxon>Russulales</taxon>
        <taxon>Russulaceae</taxon>
        <taxon>Russula</taxon>
    </lineage>
</organism>
<evidence type="ECO:0000313" key="2">
    <source>
        <dbReference type="Proteomes" id="UP001207468"/>
    </source>
</evidence>
<accession>A0ACC0U2Z2</accession>
<gene>
    <name evidence="1" type="ORF">F5148DRAFT_1150944</name>
</gene>
<sequence>MPLFRTKENAQRKYIDLIKEAVAKWPNWDPPKNIYAGDFGTVDKKSGELTVEGNIYTHDSTKQIAGDHPPILAPEVDDYQIHSYEVRGLVVDAETGADFLGGPGVFFKGRWQFNSKRGAILLMHRPRMTRVPDEFFKASLQLPVLKGKCVVYQVWNCPGFYMYLSNRSSEQVTVRLGASVPALAAPGVNVNPSVSVSWVAEGCTGVRQYAYRDAPVYTPLFCLKSIRRPLIRRGKNESLGEEMWLETDVPWNDLDEEGATEPEDVYDNGTDDDDDD</sequence>
<reference evidence="1" key="1">
    <citation type="submission" date="2021-03" db="EMBL/GenBank/DDBJ databases">
        <title>Evolutionary priming and transition to the ectomycorrhizal habit in an iconic lineage of mushroom-forming fungi: is preadaptation a requirement?</title>
        <authorList>
            <consortium name="DOE Joint Genome Institute"/>
            <person name="Looney B.P."/>
            <person name="Miyauchi S."/>
            <person name="Morin E."/>
            <person name="Drula E."/>
            <person name="Courty P.E."/>
            <person name="Chicoki N."/>
            <person name="Fauchery L."/>
            <person name="Kohler A."/>
            <person name="Kuo A."/>
            <person name="LaButti K."/>
            <person name="Pangilinan J."/>
            <person name="Lipzen A."/>
            <person name="Riley R."/>
            <person name="Andreopoulos W."/>
            <person name="He G."/>
            <person name="Johnson J."/>
            <person name="Barry K.W."/>
            <person name="Grigoriev I.V."/>
            <person name="Nagy L."/>
            <person name="Hibbett D."/>
            <person name="Henrissat B."/>
            <person name="Matheny P.B."/>
            <person name="Labbe J."/>
            <person name="Martin A.F."/>
        </authorList>
    </citation>
    <scope>NUCLEOTIDE SEQUENCE</scope>
    <source>
        <strain evidence="1">BPL698</strain>
    </source>
</reference>
<protein>
    <submittedName>
        <fullName evidence="1">Uncharacterized protein</fullName>
    </submittedName>
</protein>
<comment type="caution">
    <text evidence="1">The sequence shown here is derived from an EMBL/GenBank/DDBJ whole genome shotgun (WGS) entry which is preliminary data.</text>
</comment>